<dbReference type="InterPro" id="IPR027417">
    <property type="entry name" value="P-loop_NTPase"/>
</dbReference>
<dbReference type="EMBL" id="JALIGE010000076">
    <property type="protein sequence ID" value="MCS2163362.1"/>
    <property type="molecule type" value="Genomic_DNA"/>
</dbReference>
<evidence type="ECO:0000256" key="15">
    <source>
        <dbReference type="ARBA" id="ARBA00041187"/>
    </source>
</evidence>
<dbReference type="PROSITE" id="PS00211">
    <property type="entry name" value="ABC_TRANSPORTER_1"/>
    <property type="match status" value="2"/>
</dbReference>
<dbReference type="InterPro" id="IPR013563">
    <property type="entry name" value="Oligopep_ABC_C"/>
</dbReference>
<comment type="catalytic activity">
    <reaction evidence="16">
        <text>glutathione(out) + ATP + H2O = glutathione(in) + ADP + phosphate + H(+)</text>
        <dbReference type="Rhea" id="RHEA:29791"/>
        <dbReference type="ChEBI" id="CHEBI:15377"/>
        <dbReference type="ChEBI" id="CHEBI:15378"/>
        <dbReference type="ChEBI" id="CHEBI:30616"/>
        <dbReference type="ChEBI" id="CHEBI:43474"/>
        <dbReference type="ChEBI" id="CHEBI:57925"/>
        <dbReference type="ChEBI" id="CHEBI:456216"/>
        <dbReference type="EC" id="7.4.2.10"/>
    </reaction>
</comment>
<name>A0ABT2E8M1_9ENTR</name>
<reference evidence="18 19" key="1">
    <citation type="submission" date="2022-04" db="EMBL/GenBank/DDBJ databases">
        <title>Proposal of a three novel species of Scandinavium, Scandinavium hiltneri, Scandinavium manionii, Scandinavium tedordense.</title>
        <authorList>
            <person name="Maddock D.W."/>
            <person name="Brady C.L."/>
            <person name="Denman S."/>
            <person name="Arnold D."/>
        </authorList>
    </citation>
    <scope>NUCLEOTIDE SEQUENCE [LARGE SCALE GENOMIC DNA]</scope>
    <source>
        <strain evidence="18 19">H11S7</strain>
    </source>
</reference>
<keyword evidence="5" id="KW-0997">Cell inner membrane</keyword>
<keyword evidence="4" id="KW-1003">Cell membrane</keyword>
<evidence type="ECO:0000256" key="2">
    <source>
        <dbReference type="ARBA" id="ARBA00011469"/>
    </source>
</evidence>
<comment type="subcellular location">
    <subcellularLocation>
        <location evidence="1">Cell inner membrane</location>
        <topology evidence="1">Peripheral membrane protein</topology>
    </subcellularLocation>
</comment>
<evidence type="ECO:0000256" key="13">
    <source>
        <dbReference type="ARBA" id="ARBA00038416"/>
    </source>
</evidence>
<dbReference type="PROSITE" id="PS50893">
    <property type="entry name" value="ABC_TRANSPORTER_2"/>
    <property type="match status" value="2"/>
</dbReference>
<evidence type="ECO:0000256" key="10">
    <source>
        <dbReference type="ARBA" id="ARBA00022967"/>
    </source>
</evidence>
<comment type="caution">
    <text evidence="18">The sequence shown here is derived from an EMBL/GenBank/DDBJ whole genome shotgun (WGS) entry which is preliminary data.</text>
</comment>
<evidence type="ECO:0000259" key="17">
    <source>
        <dbReference type="PROSITE" id="PS50893"/>
    </source>
</evidence>
<evidence type="ECO:0000313" key="18">
    <source>
        <dbReference type="EMBL" id="MCS2163362.1"/>
    </source>
</evidence>
<dbReference type="NCBIfam" id="NF007739">
    <property type="entry name" value="PRK10419.1"/>
    <property type="match status" value="2"/>
</dbReference>
<protein>
    <recommendedName>
        <fullName evidence="15">Glutathione import ATP-binding protein GsiA</fullName>
        <ecNumber evidence="14">7.4.2.10</ecNumber>
    </recommendedName>
</protein>
<dbReference type="Pfam" id="PF08352">
    <property type="entry name" value="oligo_HPY"/>
    <property type="match status" value="2"/>
</dbReference>
<evidence type="ECO:0000256" key="8">
    <source>
        <dbReference type="ARBA" id="ARBA00022801"/>
    </source>
</evidence>
<dbReference type="Pfam" id="PF00005">
    <property type="entry name" value="ABC_tran"/>
    <property type="match status" value="2"/>
</dbReference>
<evidence type="ECO:0000256" key="16">
    <source>
        <dbReference type="ARBA" id="ARBA00047640"/>
    </source>
</evidence>
<sequence>MPKSHEIDPSEVLVVRDLNIIFQQEQQPVQAVKHLSFSLKRGETLAIVGESGSGKSVTALALMRLLEQSGGEVNSETLMLRRRNREVIDVTAQSASHMRHVRGADIAMIFQEPMTSLNPVFTVGEQIAESIRLHQGLGRDDALKAAKKMLDQVRIPEAETVLARYPHQLSGGMRQRVMIAMALSCRPVVLIADEPTTALDVTIQAQILQLIDVLQKEMEMGVIFITHDMGVVADIADRVLVMYQGEAVETGSVEQIFHAPQHPYTKALLAAVPRLGAMRGSALPRSFPLLNTDAKPAEQDTVVPGEPILQVRDLVTRFPLRSGILNRVTREVHAVEKVSFDLWPGETLALVGESGSGKSTTGRALLRLVESQSGNMTFNGKRIDTLSDSQLQPLRRDIQFIFQDPWASLDPRQTVGYSILEPLRVHNTLPEADARRRVAWLLERVGLQPEHAWRYPHEFSGGQRQRICIARALALNPKVVIADEAVSALDVSIRAQIINLLLDLQREMGMAYLFISHDMAVVERISHRVAVMYRGRIVEIGPRNAVFENPQHPYTRKLMAAVPVADPTHRRPQRVLLSDELPGNIYPRGEEIASVPLVQVSPGHFVARDDTPSALSSL</sequence>
<evidence type="ECO:0000313" key="19">
    <source>
        <dbReference type="Proteomes" id="UP001205357"/>
    </source>
</evidence>
<comment type="subunit">
    <text evidence="2">The complex is composed of two ATP-binding proteins (GsiA), two transmembrane proteins (GsiC and GsiD) and a solute-binding protein (GsiB).</text>
</comment>
<feature type="domain" description="ABC transporter" evidence="17">
    <location>
        <begin position="15"/>
        <end position="269"/>
    </location>
</feature>
<dbReference type="SUPFAM" id="SSF52540">
    <property type="entry name" value="P-loop containing nucleoside triphosphate hydrolases"/>
    <property type="match status" value="2"/>
</dbReference>
<evidence type="ECO:0000256" key="11">
    <source>
        <dbReference type="ARBA" id="ARBA00023136"/>
    </source>
</evidence>
<dbReference type="InterPro" id="IPR050319">
    <property type="entry name" value="ABC_transp_ATP-bind"/>
</dbReference>
<dbReference type="SMART" id="SM00382">
    <property type="entry name" value="AAA"/>
    <property type="match status" value="2"/>
</dbReference>
<keyword evidence="8" id="KW-0378">Hydrolase</keyword>
<keyword evidence="11" id="KW-0472">Membrane</keyword>
<keyword evidence="3" id="KW-0813">Transport</keyword>
<feature type="domain" description="ABC transporter" evidence="17">
    <location>
        <begin position="309"/>
        <end position="559"/>
    </location>
</feature>
<evidence type="ECO:0000256" key="4">
    <source>
        <dbReference type="ARBA" id="ARBA00022475"/>
    </source>
</evidence>
<organism evidence="18 19">
    <name type="scientific">Scandinavium hiltneri</name>
    <dbReference type="NCBI Taxonomy" id="2926519"/>
    <lineage>
        <taxon>Bacteria</taxon>
        <taxon>Pseudomonadati</taxon>
        <taxon>Pseudomonadota</taxon>
        <taxon>Gammaproteobacteria</taxon>
        <taxon>Enterobacterales</taxon>
        <taxon>Enterobacteriaceae</taxon>
        <taxon>Scandinavium</taxon>
    </lineage>
</organism>
<proteinExistence type="inferred from homology"/>
<dbReference type="NCBIfam" id="NF008453">
    <property type="entry name" value="PRK11308.1"/>
    <property type="match status" value="2"/>
</dbReference>
<evidence type="ECO:0000256" key="3">
    <source>
        <dbReference type="ARBA" id="ARBA00022448"/>
    </source>
</evidence>
<dbReference type="GO" id="GO:0005524">
    <property type="term" value="F:ATP binding"/>
    <property type="evidence" value="ECO:0007669"/>
    <property type="project" value="UniProtKB-KW"/>
</dbReference>
<dbReference type="InterPro" id="IPR003439">
    <property type="entry name" value="ABC_transporter-like_ATP-bd"/>
</dbReference>
<keyword evidence="9 18" id="KW-0067">ATP-binding</keyword>
<evidence type="ECO:0000256" key="1">
    <source>
        <dbReference type="ARBA" id="ARBA00004417"/>
    </source>
</evidence>
<evidence type="ECO:0000256" key="9">
    <source>
        <dbReference type="ARBA" id="ARBA00022840"/>
    </source>
</evidence>
<evidence type="ECO:0000256" key="14">
    <source>
        <dbReference type="ARBA" id="ARBA00039050"/>
    </source>
</evidence>
<dbReference type="CDD" id="cd03257">
    <property type="entry name" value="ABC_NikE_OppD_transporters"/>
    <property type="match status" value="2"/>
</dbReference>
<gene>
    <name evidence="18" type="primary">gsiA</name>
    <name evidence="18" type="ORF">MUU47_19955</name>
</gene>
<keyword evidence="10" id="KW-1278">Translocase</keyword>
<dbReference type="EC" id="7.4.2.10" evidence="14"/>
<evidence type="ECO:0000256" key="12">
    <source>
        <dbReference type="ARBA" id="ARBA00037530"/>
    </source>
</evidence>
<keyword evidence="7" id="KW-0547">Nucleotide-binding</keyword>
<accession>A0ABT2E8M1</accession>
<dbReference type="PANTHER" id="PTHR43776:SF15">
    <property type="entry name" value="GLUTATHIONE IMPORT ATP-BINDING PROTEIN GSIA"/>
    <property type="match status" value="1"/>
</dbReference>
<dbReference type="PANTHER" id="PTHR43776">
    <property type="entry name" value="TRANSPORT ATP-BINDING PROTEIN"/>
    <property type="match status" value="1"/>
</dbReference>
<dbReference type="NCBIfam" id="NF007613">
    <property type="entry name" value="PRK10261.1"/>
    <property type="match status" value="1"/>
</dbReference>
<keyword evidence="19" id="KW-1185">Reference proteome</keyword>
<comment type="similarity">
    <text evidence="13">Belongs to the ABC transporter superfamily. Glutathione importer (TC 3.A.1.5.11) family.</text>
</comment>
<dbReference type="RefSeq" id="WP_258989901.1">
    <property type="nucleotide sequence ID" value="NZ_JALIGE010000076.1"/>
</dbReference>
<dbReference type="Proteomes" id="UP001205357">
    <property type="component" value="Unassembled WGS sequence"/>
</dbReference>
<evidence type="ECO:0000256" key="6">
    <source>
        <dbReference type="ARBA" id="ARBA00022737"/>
    </source>
</evidence>
<keyword evidence="6" id="KW-0677">Repeat</keyword>
<dbReference type="InterPro" id="IPR003593">
    <property type="entry name" value="AAA+_ATPase"/>
</dbReference>
<dbReference type="InterPro" id="IPR017871">
    <property type="entry name" value="ABC_transporter-like_CS"/>
</dbReference>
<evidence type="ECO:0000256" key="7">
    <source>
        <dbReference type="ARBA" id="ARBA00022741"/>
    </source>
</evidence>
<evidence type="ECO:0000256" key="5">
    <source>
        <dbReference type="ARBA" id="ARBA00022519"/>
    </source>
</evidence>
<comment type="function">
    <text evidence="12">Part of the ABC transporter complex GsiABCD involved in glutathione import. Responsible for energy coupling to the transport system.</text>
</comment>
<dbReference type="Gene3D" id="3.40.50.300">
    <property type="entry name" value="P-loop containing nucleotide triphosphate hydrolases"/>
    <property type="match status" value="2"/>
</dbReference>